<evidence type="ECO:0000256" key="1">
    <source>
        <dbReference type="ARBA" id="ARBA00004651"/>
    </source>
</evidence>
<comment type="similarity">
    <text evidence="2">Belongs to the binding-protein-dependent transport system permease family. CysTW subfamily.</text>
</comment>
<feature type="transmembrane region" description="Helical" evidence="8">
    <location>
        <begin position="199"/>
        <end position="224"/>
    </location>
</feature>
<dbReference type="PANTHER" id="PTHR43848:SF2">
    <property type="entry name" value="PUTRESCINE TRANSPORT SYSTEM PERMEASE PROTEIN POTI"/>
    <property type="match status" value="1"/>
</dbReference>
<dbReference type="RefSeq" id="WP_048387170.1">
    <property type="nucleotide sequence ID" value="NZ_CP011494.1"/>
</dbReference>
<evidence type="ECO:0000256" key="6">
    <source>
        <dbReference type="ARBA" id="ARBA00022989"/>
    </source>
</evidence>
<dbReference type="GO" id="GO:0055085">
    <property type="term" value="P:transmembrane transport"/>
    <property type="evidence" value="ECO:0007669"/>
    <property type="project" value="InterPro"/>
</dbReference>
<evidence type="ECO:0000256" key="8">
    <source>
        <dbReference type="SAM" id="Phobius"/>
    </source>
</evidence>
<feature type="transmembrane region" description="Helical" evidence="8">
    <location>
        <begin position="76"/>
        <end position="100"/>
    </location>
</feature>
<dbReference type="Gene3D" id="1.10.3720.10">
    <property type="entry name" value="MetI-like"/>
    <property type="match status" value="1"/>
</dbReference>
<keyword evidence="5 8" id="KW-0812">Transmembrane</keyword>
<dbReference type="STRING" id="330734.ABA45_14280"/>
<dbReference type="CDD" id="cd06261">
    <property type="entry name" value="TM_PBP2"/>
    <property type="match status" value="1"/>
</dbReference>
<comment type="subcellular location">
    <subcellularLocation>
        <location evidence="1">Cell membrane</location>
        <topology evidence="1">Multi-pass membrane protein</topology>
    </subcellularLocation>
</comment>
<evidence type="ECO:0000256" key="7">
    <source>
        <dbReference type="ARBA" id="ARBA00023136"/>
    </source>
</evidence>
<gene>
    <name evidence="10" type="ORF">ABA45_14280</name>
</gene>
<name>A0A0H4I6R7_9GAMM</name>
<evidence type="ECO:0000256" key="2">
    <source>
        <dbReference type="ARBA" id="ARBA00007069"/>
    </source>
</evidence>
<feature type="transmembrane region" description="Helical" evidence="8">
    <location>
        <begin position="15"/>
        <end position="38"/>
    </location>
</feature>
<keyword evidence="6 8" id="KW-1133">Transmembrane helix</keyword>
<feature type="transmembrane region" description="Helical" evidence="8">
    <location>
        <begin position="112"/>
        <end position="136"/>
    </location>
</feature>
<dbReference type="KEGG" id="mpq:ABA45_14280"/>
<protein>
    <submittedName>
        <fullName evidence="10">ABC transporter permease</fullName>
    </submittedName>
</protein>
<dbReference type="InterPro" id="IPR035906">
    <property type="entry name" value="MetI-like_sf"/>
</dbReference>
<feature type="transmembrane region" description="Helical" evidence="8">
    <location>
        <begin position="156"/>
        <end position="178"/>
    </location>
</feature>
<evidence type="ECO:0000259" key="9">
    <source>
        <dbReference type="PROSITE" id="PS50928"/>
    </source>
</evidence>
<dbReference type="EMBL" id="CP011494">
    <property type="protein sequence ID" value="AKO53438.1"/>
    <property type="molecule type" value="Genomic_DNA"/>
</dbReference>
<feature type="transmembrane region" description="Helical" evidence="8">
    <location>
        <begin position="257"/>
        <end position="279"/>
    </location>
</feature>
<evidence type="ECO:0000256" key="4">
    <source>
        <dbReference type="ARBA" id="ARBA00022475"/>
    </source>
</evidence>
<evidence type="ECO:0000256" key="3">
    <source>
        <dbReference type="ARBA" id="ARBA00022448"/>
    </source>
</evidence>
<dbReference type="SUPFAM" id="SSF161098">
    <property type="entry name" value="MetI-like"/>
    <property type="match status" value="1"/>
</dbReference>
<dbReference type="GO" id="GO:0005886">
    <property type="term" value="C:plasma membrane"/>
    <property type="evidence" value="ECO:0007669"/>
    <property type="project" value="UniProtKB-SubCell"/>
</dbReference>
<dbReference type="InterPro" id="IPR000515">
    <property type="entry name" value="MetI-like"/>
</dbReference>
<organism evidence="10 11">
    <name type="scientific">Marinobacter psychrophilus</name>
    <dbReference type="NCBI Taxonomy" id="330734"/>
    <lineage>
        <taxon>Bacteria</taxon>
        <taxon>Pseudomonadati</taxon>
        <taxon>Pseudomonadota</taxon>
        <taxon>Gammaproteobacteria</taxon>
        <taxon>Pseudomonadales</taxon>
        <taxon>Marinobacteraceae</taxon>
        <taxon>Marinobacter</taxon>
    </lineage>
</organism>
<keyword evidence="3" id="KW-0813">Transport</keyword>
<reference evidence="10 11" key="1">
    <citation type="submission" date="2015-05" db="EMBL/GenBank/DDBJ databases">
        <title>Complete genome of Marinobacter psychrophilus strain 20041T isolated from sea-ice of the Canadian Basin.</title>
        <authorList>
            <person name="Song L."/>
            <person name="Ren L."/>
            <person name="Yu Y."/>
            <person name="Wang X."/>
        </authorList>
    </citation>
    <scope>NUCLEOTIDE SEQUENCE [LARGE SCALE GENOMIC DNA]</scope>
    <source>
        <strain evidence="10 11">20041</strain>
    </source>
</reference>
<dbReference type="InterPro" id="IPR051789">
    <property type="entry name" value="Bact_Polyamine_Transport"/>
</dbReference>
<feature type="domain" description="ABC transmembrane type-1" evidence="9">
    <location>
        <begin position="76"/>
        <end position="276"/>
    </location>
</feature>
<dbReference type="Proteomes" id="UP000036406">
    <property type="component" value="Chromosome"/>
</dbReference>
<keyword evidence="7 8" id="KW-0472">Membrane</keyword>
<dbReference type="PROSITE" id="PS50928">
    <property type="entry name" value="ABC_TM1"/>
    <property type="match status" value="1"/>
</dbReference>
<keyword evidence="4" id="KW-1003">Cell membrane</keyword>
<evidence type="ECO:0000313" key="10">
    <source>
        <dbReference type="EMBL" id="AKO53438.1"/>
    </source>
</evidence>
<evidence type="ECO:0000256" key="5">
    <source>
        <dbReference type="ARBA" id="ARBA00022692"/>
    </source>
</evidence>
<keyword evidence="11" id="KW-1185">Reference proteome</keyword>
<dbReference type="PATRIC" id="fig|330734.3.peg.3002"/>
<sequence length="285" mass="31117">MIPSIPSSRFFRVSYLSYVTLFFIFLITPLVVVAAFSFNDALFPSLPWNGFTWDWYLGKGDPRLGLFHDDALLDSIGVSVQVAIVTTMASLALATCNAFLFEREQFPGKNFLYVLMLMPLVIPGVILGVSILVFSSTVANWFEVQFGYEVEALRPGLVLVTLGQFAFLTTIATLVISARLRKFDITQEEAAMNLGASRLTAIATVTLPFLKPALFGAGVVAFLMSFENFNTTLMLVGSDAPLTIAMFDRLREGSTPVLNAVSVLLMVGSACLALVSLFVQRPAKP</sequence>
<dbReference type="AlphaFoldDB" id="A0A0H4I6R7"/>
<proteinExistence type="inferred from homology"/>
<accession>A0A0H4I6R7</accession>
<dbReference type="PANTHER" id="PTHR43848">
    <property type="entry name" value="PUTRESCINE TRANSPORT SYSTEM PERMEASE PROTEIN POTI"/>
    <property type="match status" value="1"/>
</dbReference>
<evidence type="ECO:0000313" key="11">
    <source>
        <dbReference type="Proteomes" id="UP000036406"/>
    </source>
</evidence>